<proteinExistence type="predicted"/>
<dbReference type="WBParaSite" id="PS1159_v2.g14729.t1">
    <property type="protein sequence ID" value="PS1159_v2.g14729.t1"/>
    <property type="gene ID" value="PS1159_v2.g14729"/>
</dbReference>
<evidence type="ECO:0000313" key="1">
    <source>
        <dbReference type="Proteomes" id="UP000887580"/>
    </source>
</evidence>
<accession>A0AC35F7Y4</accession>
<reference evidence="2" key="1">
    <citation type="submission" date="2022-11" db="UniProtKB">
        <authorList>
            <consortium name="WormBaseParasite"/>
        </authorList>
    </citation>
    <scope>IDENTIFICATION</scope>
</reference>
<organism evidence="1 2">
    <name type="scientific">Panagrolaimus sp. PS1159</name>
    <dbReference type="NCBI Taxonomy" id="55785"/>
    <lineage>
        <taxon>Eukaryota</taxon>
        <taxon>Metazoa</taxon>
        <taxon>Ecdysozoa</taxon>
        <taxon>Nematoda</taxon>
        <taxon>Chromadorea</taxon>
        <taxon>Rhabditida</taxon>
        <taxon>Tylenchina</taxon>
        <taxon>Panagrolaimomorpha</taxon>
        <taxon>Panagrolaimoidea</taxon>
        <taxon>Panagrolaimidae</taxon>
        <taxon>Panagrolaimus</taxon>
    </lineage>
</organism>
<name>A0AC35F7Y4_9BILA</name>
<sequence>MEVRSKLPDGGLGGALDVLDKKSTPDANGIDSFDRRYSNLNLKENYKCSNISSRVQSDSKSKKHDKTFVSTDNFEKQKTLQSKIVEHCSKNLMAASKYDEAEEKVKNRWTKEPSSATSSTLSLHIAAYENSVEGFTNALDKNEGFKKKYLVKKWKNVKQLFPESLQSLIQVIDNHRPFNIYEISNSFYFTESF</sequence>
<protein>
    <submittedName>
        <fullName evidence="2">Uncharacterized protein</fullName>
    </submittedName>
</protein>
<dbReference type="Proteomes" id="UP000887580">
    <property type="component" value="Unplaced"/>
</dbReference>
<evidence type="ECO:0000313" key="2">
    <source>
        <dbReference type="WBParaSite" id="PS1159_v2.g14729.t1"/>
    </source>
</evidence>